<proteinExistence type="predicted"/>
<dbReference type="GeneID" id="28963832"/>
<sequence>MADTQGTTTNTLSVLFPPRHKRDIQSNDGGHTSFVDHNETDYIRKVSGGHVELSQFLFSGGESTPPTHLAPFFLGGATQDLLDHSKDLASLLVTHKNRVDPQYYGTGTSEDEDEDEAIKQMEKRLYIGQQIDCPSRHIFTVTSPTTIVIAEQSVNEQAAQYHFYHLAKSLANNHHFLSSSVPPNIHTRYPDEWTKKINCANPHCVEFTNRCAAMTFDSVYLDLEPTLLINPYERLPGHPGNRFESVFMLWPEFKTLAANSGYTPKTPSIQVDVARVARMRELRTKGKLTVDEAAEFCQMTEGDIANWTACREEEMQLRIDLEDEFTDRVIRKGIVSLGRRIPGSLASYMECDGDF</sequence>
<reference evidence="1" key="1">
    <citation type="submission" date="2013-07" db="EMBL/GenBank/DDBJ databases">
        <title>The Genome Sequence of Cryptococcus dejecticola CBS10117.</title>
        <authorList>
            <consortium name="The Broad Institute Genome Sequencing Platform"/>
            <person name="Cuomo C."/>
            <person name="Litvintseva A."/>
            <person name="Chen Y."/>
            <person name="Heitman J."/>
            <person name="Sun S."/>
            <person name="Springer D."/>
            <person name="Dromer F."/>
            <person name="Young S.K."/>
            <person name="Zeng Q."/>
            <person name="Gargeya S."/>
            <person name="Fitzgerald M."/>
            <person name="Abouelleil A."/>
            <person name="Alvarado L."/>
            <person name="Berlin A.M."/>
            <person name="Chapman S.B."/>
            <person name="Dewar J."/>
            <person name="Goldberg J."/>
            <person name="Griggs A."/>
            <person name="Gujja S."/>
            <person name="Hansen M."/>
            <person name="Howarth C."/>
            <person name="Imamovic A."/>
            <person name="Larimer J."/>
            <person name="McCowan C."/>
            <person name="Murphy C."/>
            <person name="Pearson M."/>
            <person name="Priest M."/>
            <person name="Roberts A."/>
            <person name="Saif S."/>
            <person name="Shea T."/>
            <person name="Sykes S."/>
            <person name="Wortman J."/>
            <person name="Nusbaum C."/>
            <person name="Birren B."/>
        </authorList>
    </citation>
    <scope>NUCLEOTIDE SEQUENCE [LARGE SCALE GENOMIC DNA]</scope>
    <source>
        <strain evidence="1">CBS 10117</strain>
    </source>
</reference>
<reference evidence="2" key="3">
    <citation type="submission" date="2024-02" db="EMBL/GenBank/DDBJ databases">
        <title>Comparative genomics of Cryptococcus and Kwoniella reveals pathogenesis evolution and contrasting modes of karyotype evolution via chromosome fusion or intercentromeric recombination.</title>
        <authorList>
            <person name="Coelho M.A."/>
            <person name="David-Palma M."/>
            <person name="Shea T."/>
            <person name="Bowers K."/>
            <person name="McGinley-Smith S."/>
            <person name="Mohammad A.W."/>
            <person name="Gnirke A."/>
            <person name="Yurkov A.M."/>
            <person name="Nowrousian M."/>
            <person name="Sun S."/>
            <person name="Cuomo C.A."/>
            <person name="Heitman J."/>
        </authorList>
    </citation>
    <scope>NUCLEOTIDE SEQUENCE</scope>
    <source>
        <strain evidence="2">CBS 10117</strain>
    </source>
</reference>
<protein>
    <submittedName>
        <fullName evidence="1">Uncharacterized protein</fullName>
    </submittedName>
</protein>
<reference evidence="2" key="2">
    <citation type="submission" date="2013-07" db="EMBL/GenBank/DDBJ databases">
        <authorList>
            <consortium name="The Broad Institute Genome Sequencing Platform"/>
            <person name="Cuomo C."/>
            <person name="Litvintseva A."/>
            <person name="Chen Y."/>
            <person name="Heitman J."/>
            <person name="Sun S."/>
            <person name="Springer D."/>
            <person name="Dromer F."/>
            <person name="Young S.K."/>
            <person name="Zeng Q."/>
            <person name="Gargeya S."/>
            <person name="Fitzgerald M."/>
            <person name="Abouelleil A."/>
            <person name="Alvarado L."/>
            <person name="Berlin A.M."/>
            <person name="Chapman S.B."/>
            <person name="Dewar J."/>
            <person name="Goldberg J."/>
            <person name="Griggs A."/>
            <person name="Gujja S."/>
            <person name="Hansen M."/>
            <person name="Howarth C."/>
            <person name="Imamovic A."/>
            <person name="Larimer J."/>
            <person name="McCowan C."/>
            <person name="Murphy C."/>
            <person name="Pearson M."/>
            <person name="Priest M."/>
            <person name="Roberts A."/>
            <person name="Saif S."/>
            <person name="Shea T."/>
            <person name="Sykes S."/>
            <person name="Wortman J."/>
            <person name="Nusbaum C."/>
            <person name="Birren B."/>
        </authorList>
    </citation>
    <scope>NUCLEOTIDE SEQUENCE</scope>
    <source>
        <strain evidence="2">CBS 10117</strain>
    </source>
</reference>
<evidence type="ECO:0000313" key="3">
    <source>
        <dbReference type="Proteomes" id="UP000078595"/>
    </source>
</evidence>
<dbReference type="Proteomes" id="UP000078595">
    <property type="component" value="Chromosome 1"/>
</dbReference>
<keyword evidence="3" id="KW-1185">Reference proteome</keyword>
<dbReference type="KEGG" id="kdj:28963832"/>
<dbReference type="EMBL" id="CP144530">
    <property type="protein sequence ID" value="WWC57601.1"/>
    <property type="molecule type" value="Genomic_DNA"/>
</dbReference>
<dbReference type="AlphaFoldDB" id="A0A1A6AE22"/>
<evidence type="ECO:0000313" key="2">
    <source>
        <dbReference type="EMBL" id="WWC57601.1"/>
    </source>
</evidence>
<organism evidence="1">
    <name type="scientific">Kwoniella dejecticola CBS 10117</name>
    <dbReference type="NCBI Taxonomy" id="1296121"/>
    <lineage>
        <taxon>Eukaryota</taxon>
        <taxon>Fungi</taxon>
        <taxon>Dikarya</taxon>
        <taxon>Basidiomycota</taxon>
        <taxon>Agaricomycotina</taxon>
        <taxon>Tremellomycetes</taxon>
        <taxon>Tremellales</taxon>
        <taxon>Cryptococcaceae</taxon>
        <taxon>Kwoniella</taxon>
    </lineage>
</organism>
<dbReference type="EMBL" id="KI894027">
    <property type="protein sequence ID" value="OBR88322.1"/>
    <property type="molecule type" value="Genomic_DNA"/>
</dbReference>
<evidence type="ECO:0000313" key="1">
    <source>
        <dbReference type="EMBL" id="OBR88322.1"/>
    </source>
</evidence>
<dbReference type="RefSeq" id="XP_018266164.1">
    <property type="nucleotide sequence ID" value="XM_018403510.1"/>
</dbReference>
<name>A0A1A6AE22_9TREE</name>
<gene>
    <name evidence="1" type="ORF">I303_00133</name>
    <name evidence="2" type="ORF">I303_100133</name>
</gene>
<dbReference type="VEuPathDB" id="FungiDB:I303_00133"/>
<accession>A0A1A6AE22</accession>